<dbReference type="InterPro" id="IPR023298">
    <property type="entry name" value="ATPase_P-typ_TM_dom_sf"/>
</dbReference>
<accession>A0A0B7N4Z4</accession>
<dbReference type="PRINTS" id="PR00121">
    <property type="entry name" value="NAKATPASE"/>
</dbReference>
<dbReference type="GO" id="GO:0005524">
    <property type="term" value="F:ATP binding"/>
    <property type="evidence" value="ECO:0007669"/>
    <property type="project" value="UniProtKB-KW"/>
</dbReference>
<dbReference type="Proteomes" id="UP000054107">
    <property type="component" value="Unassembled WGS sequence"/>
</dbReference>
<evidence type="ECO:0000313" key="13">
    <source>
        <dbReference type="Proteomes" id="UP000054107"/>
    </source>
</evidence>
<comment type="subcellular location">
    <subcellularLocation>
        <location evidence="1">Membrane</location>
        <topology evidence="1">Multi-pass membrane protein</topology>
    </subcellularLocation>
</comment>
<dbReference type="Gene3D" id="3.40.1110.10">
    <property type="entry name" value="Calcium-transporting ATPase, cytoplasmic domain N"/>
    <property type="match status" value="2"/>
</dbReference>
<dbReference type="Gene3D" id="2.70.150.10">
    <property type="entry name" value="Calcium-transporting ATPase, cytoplasmic transduction domain A"/>
    <property type="match status" value="1"/>
</dbReference>
<dbReference type="InterPro" id="IPR006068">
    <property type="entry name" value="ATPase_P-typ_cation-transptr_C"/>
</dbReference>
<evidence type="ECO:0000256" key="3">
    <source>
        <dbReference type="ARBA" id="ARBA00022741"/>
    </source>
</evidence>
<evidence type="ECO:0000256" key="9">
    <source>
        <dbReference type="SAM" id="MobiDB-lite"/>
    </source>
</evidence>
<evidence type="ECO:0000256" key="4">
    <source>
        <dbReference type="ARBA" id="ARBA00022840"/>
    </source>
</evidence>
<dbReference type="GO" id="GO:0006883">
    <property type="term" value="P:intracellular sodium ion homeostasis"/>
    <property type="evidence" value="ECO:0007669"/>
    <property type="project" value="TreeGrafter"/>
</dbReference>
<feature type="domain" description="Cation-transporting P-type ATPase N-terminal" evidence="11">
    <location>
        <begin position="227"/>
        <end position="302"/>
    </location>
</feature>
<dbReference type="PRINTS" id="PR00119">
    <property type="entry name" value="CATATPASE"/>
</dbReference>
<dbReference type="FunFam" id="3.40.50.1000:FF:000001">
    <property type="entry name" value="Phospholipid-transporting ATPase IC"/>
    <property type="match status" value="1"/>
</dbReference>
<keyword evidence="13" id="KW-1185">Reference proteome</keyword>
<dbReference type="SFLD" id="SFLDF00027">
    <property type="entry name" value="p-type_atpase"/>
    <property type="match status" value="1"/>
</dbReference>
<dbReference type="InterPro" id="IPR044492">
    <property type="entry name" value="P_typ_ATPase_HD_dom"/>
</dbReference>
<gene>
    <name evidence="12" type="primary">PARPA_07444.1 scaffold 27627</name>
</gene>
<dbReference type="SUPFAM" id="SSF81653">
    <property type="entry name" value="Calcium ATPase, transduction domain A"/>
    <property type="match status" value="1"/>
</dbReference>
<evidence type="ECO:0000256" key="5">
    <source>
        <dbReference type="ARBA" id="ARBA00022967"/>
    </source>
</evidence>
<dbReference type="Pfam" id="PF00122">
    <property type="entry name" value="E1-E2_ATPase"/>
    <property type="match status" value="1"/>
</dbReference>
<dbReference type="InterPro" id="IPR059000">
    <property type="entry name" value="ATPase_P-type_domA"/>
</dbReference>
<dbReference type="InterPro" id="IPR023299">
    <property type="entry name" value="ATPase_P-typ_cyto_dom_N"/>
</dbReference>
<dbReference type="GO" id="GO:0016887">
    <property type="term" value="F:ATP hydrolysis activity"/>
    <property type="evidence" value="ECO:0007669"/>
    <property type="project" value="InterPro"/>
</dbReference>
<organism evidence="12 13">
    <name type="scientific">Parasitella parasitica</name>
    <dbReference type="NCBI Taxonomy" id="35722"/>
    <lineage>
        <taxon>Eukaryota</taxon>
        <taxon>Fungi</taxon>
        <taxon>Fungi incertae sedis</taxon>
        <taxon>Mucoromycota</taxon>
        <taxon>Mucoromycotina</taxon>
        <taxon>Mucoromycetes</taxon>
        <taxon>Mucorales</taxon>
        <taxon>Mucorineae</taxon>
        <taxon>Mucoraceae</taxon>
        <taxon>Parasitella</taxon>
    </lineage>
</organism>
<feature type="transmembrane region" description="Helical" evidence="10">
    <location>
        <begin position="471"/>
        <end position="493"/>
    </location>
</feature>
<dbReference type="PROSITE" id="PS00154">
    <property type="entry name" value="ATPASE_E1_E2"/>
    <property type="match status" value="1"/>
</dbReference>
<evidence type="ECO:0000256" key="1">
    <source>
        <dbReference type="ARBA" id="ARBA00004141"/>
    </source>
</evidence>
<dbReference type="SFLD" id="SFLDG00002">
    <property type="entry name" value="C1.7:_P-type_atpase_like"/>
    <property type="match status" value="1"/>
</dbReference>
<protein>
    <recommendedName>
        <fullName evidence="11">Cation-transporting P-type ATPase N-terminal domain-containing protein</fullName>
    </recommendedName>
</protein>
<dbReference type="STRING" id="35722.A0A0B7N4Z4"/>
<dbReference type="GO" id="GO:0005886">
    <property type="term" value="C:plasma membrane"/>
    <property type="evidence" value="ECO:0007669"/>
    <property type="project" value="TreeGrafter"/>
</dbReference>
<dbReference type="AlphaFoldDB" id="A0A0B7N4Z4"/>
<keyword evidence="3" id="KW-0547">Nucleotide-binding</keyword>
<dbReference type="GO" id="GO:0005384">
    <property type="term" value="F:manganese ion transmembrane transporter activity"/>
    <property type="evidence" value="ECO:0007669"/>
    <property type="project" value="UniProtKB-ARBA"/>
</dbReference>
<dbReference type="InterPro" id="IPR004014">
    <property type="entry name" value="ATPase_P-typ_cation-transptr_N"/>
</dbReference>
<dbReference type="SUPFAM" id="SSF56784">
    <property type="entry name" value="HAD-like"/>
    <property type="match status" value="1"/>
</dbReference>
<evidence type="ECO:0000256" key="7">
    <source>
        <dbReference type="ARBA" id="ARBA00023136"/>
    </source>
</evidence>
<name>A0A0B7N4Z4_9FUNG</name>
<dbReference type="InterPro" id="IPR018303">
    <property type="entry name" value="ATPase_P-typ_P_site"/>
</dbReference>
<feature type="transmembrane region" description="Helical" evidence="10">
    <location>
        <begin position="505"/>
        <end position="528"/>
    </location>
</feature>
<evidence type="ECO:0000256" key="8">
    <source>
        <dbReference type="ARBA" id="ARBA00038148"/>
    </source>
</evidence>
<dbReference type="GO" id="GO:0005391">
    <property type="term" value="F:P-type sodium:potassium-exchanging transporter activity"/>
    <property type="evidence" value="ECO:0007669"/>
    <property type="project" value="TreeGrafter"/>
</dbReference>
<dbReference type="InterPro" id="IPR001757">
    <property type="entry name" value="P_typ_ATPase"/>
</dbReference>
<evidence type="ECO:0000313" key="12">
    <source>
        <dbReference type="EMBL" id="CEP13383.1"/>
    </source>
</evidence>
<dbReference type="Pfam" id="PF00689">
    <property type="entry name" value="Cation_ATPase_C"/>
    <property type="match status" value="1"/>
</dbReference>
<dbReference type="PANTHER" id="PTHR43294:SF20">
    <property type="entry name" value="P-TYPE ATPASE"/>
    <property type="match status" value="1"/>
</dbReference>
<dbReference type="EMBL" id="LN729576">
    <property type="protein sequence ID" value="CEP13383.1"/>
    <property type="molecule type" value="Genomic_DNA"/>
</dbReference>
<evidence type="ECO:0000256" key="2">
    <source>
        <dbReference type="ARBA" id="ARBA00022692"/>
    </source>
</evidence>
<dbReference type="GO" id="GO:0036376">
    <property type="term" value="P:sodium ion export across plasma membrane"/>
    <property type="evidence" value="ECO:0007669"/>
    <property type="project" value="TreeGrafter"/>
</dbReference>
<evidence type="ECO:0000256" key="6">
    <source>
        <dbReference type="ARBA" id="ARBA00022989"/>
    </source>
</evidence>
<dbReference type="PANTHER" id="PTHR43294">
    <property type="entry name" value="SODIUM/POTASSIUM-TRANSPORTING ATPASE SUBUNIT ALPHA"/>
    <property type="match status" value="1"/>
</dbReference>
<keyword evidence="7 10" id="KW-0472">Membrane</keyword>
<reference evidence="12 13" key="1">
    <citation type="submission" date="2014-09" db="EMBL/GenBank/DDBJ databases">
        <authorList>
            <person name="Ellenberger Sabrina"/>
        </authorList>
    </citation>
    <scope>NUCLEOTIDE SEQUENCE [LARGE SCALE GENOMIC DNA]</scope>
    <source>
        <strain evidence="12 13">CBS 412.66</strain>
    </source>
</reference>
<dbReference type="Pfam" id="PF00690">
    <property type="entry name" value="Cation_ATPase_N"/>
    <property type="match status" value="1"/>
</dbReference>
<keyword evidence="4" id="KW-0067">ATP-binding</keyword>
<feature type="region of interest" description="Disordered" evidence="9">
    <location>
        <begin position="808"/>
        <end position="828"/>
    </location>
</feature>
<feature type="transmembrane region" description="Helical" evidence="10">
    <location>
        <begin position="1008"/>
        <end position="1031"/>
    </location>
</feature>
<feature type="compositionally biased region" description="Polar residues" evidence="9">
    <location>
        <begin position="813"/>
        <end position="827"/>
    </location>
</feature>
<dbReference type="FunFam" id="3.40.50.1000:FF:000028">
    <property type="entry name" value="Calcium-transporting P-type ATPase, putative"/>
    <property type="match status" value="1"/>
</dbReference>
<dbReference type="OrthoDB" id="116380at2759"/>
<proteinExistence type="inferred from homology"/>
<dbReference type="SUPFAM" id="SSF81660">
    <property type="entry name" value="Metal cation-transporting ATPase, ATP-binding domain N"/>
    <property type="match status" value="1"/>
</dbReference>
<dbReference type="InterPro" id="IPR008250">
    <property type="entry name" value="ATPase_P-typ_transduc_dom_A_sf"/>
</dbReference>
<dbReference type="Pfam" id="PF13246">
    <property type="entry name" value="Cation_ATPase"/>
    <property type="match status" value="1"/>
</dbReference>
<feature type="transmembrane region" description="Helical" evidence="10">
    <location>
        <begin position="1152"/>
        <end position="1175"/>
    </location>
</feature>
<dbReference type="Gene3D" id="1.20.1110.10">
    <property type="entry name" value="Calcium-transporting ATPase, transmembrane domain"/>
    <property type="match status" value="2"/>
</dbReference>
<evidence type="ECO:0000259" key="11">
    <source>
        <dbReference type="SMART" id="SM00831"/>
    </source>
</evidence>
<dbReference type="InterPro" id="IPR023214">
    <property type="entry name" value="HAD_sf"/>
</dbReference>
<keyword evidence="5" id="KW-1278">Translocase</keyword>
<keyword evidence="2 10" id="KW-0812">Transmembrane</keyword>
<feature type="transmembrane region" description="Helical" evidence="10">
    <location>
        <begin position="303"/>
        <end position="321"/>
    </location>
</feature>
<dbReference type="GO" id="GO:0030007">
    <property type="term" value="P:intracellular potassium ion homeostasis"/>
    <property type="evidence" value="ECO:0007669"/>
    <property type="project" value="TreeGrafter"/>
</dbReference>
<evidence type="ECO:0000256" key="10">
    <source>
        <dbReference type="SAM" id="Phobius"/>
    </source>
</evidence>
<dbReference type="InterPro" id="IPR036412">
    <property type="entry name" value="HAD-like_sf"/>
</dbReference>
<feature type="transmembrane region" description="Helical" evidence="10">
    <location>
        <begin position="1037"/>
        <end position="1059"/>
    </location>
</feature>
<feature type="transmembrane region" description="Helical" evidence="10">
    <location>
        <begin position="1080"/>
        <end position="1107"/>
    </location>
</feature>
<dbReference type="SFLD" id="SFLDS00003">
    <property type="entry name" value="Haloacid_Dehalogenase"/>
    <property type="match status" value="1"/>
</dbReference>
<dbReference type="GO" id="GO:1990573">
    <property type="term" value="P:potassium ion import across plasma membrane"/>
    <property type="evidence" value="ECO:0007669"/>
    <property type="project" value="TreeGrafter"/>
</dbReference>
<dbReference type="Gene3D" id="3.40.50.1000">
    <property type="entry name" value="HAD superfamily/HAD-like"/>
    <property type="match status" value="2"/>
</dbReference>
<dbReference type="SMART" id="SM00831">
    <property type="entry name" value="Cation_ATPase_N"/>
    <property type="match status" value="1"/>
</dbReference>
<comment type="similarity">
    <text evidence="8">Belongs to the cation transport ATPase (P-type) (TC 3.A.3) family.</text>
</comment>
<dbReference type="Pfam" id="PF08282">
    <property type="entry name" value="Hydrolase_3"/>
    <property type="match status" value="1"/>
</dbReference>
<dbReference type="InterPro" id="IPR050510">
    <property type="entry name" value="Cation_transp_ATPase_P-type"/>
</dbReference>
<sequence>MALKPPLIEESIQHAVIDVFSINDGKLSVEQQIEVYVNDLFNVQDNKSISLQEVLEGLRYVMDYRIKDGNQPHLDQSLMKRLSEGLLLNMGHTEGHLLKKKTTEDADHAFYLYGDFLQQVHEFRLVTSEMDVSDLRRQLKIHYRCQPTSSTNKQKRGALAMVLLFARYFPNQFADWHDLVKESEHGDMERLLNSSLAQEVRASDEKSQMPALNNPLADVILPPPQALYFDRSVEKLLGMFSQTDKENGLPSDLVPALRNQYGTNQLPKPARPNAFKMLWEQLTDFMVLILIAAAIVEAAEKEFNSMIVLLIVVVLNTIIGFSQEWKASKTLNALMNLEVPQAAVIRDGQQQMIGSEELVPGDLVVLEEGDAVPADIRLIEVAQLGVIEGILTGESIPVQKNVQAIKAKTRKIPLGDCKGNAFMATTVTRGRAKGIVVRTGSNTEIGKISAAIQSGSKHKVKTPIQRKLAKLGIYLVALAIFLCALVVVIGVIWKRDARDMVNIGLSLAVSVIPEGLVAVTTVTMAIGVRRMAASKCIVRTLPAVESLGSVTVICSDKTGTLTEGKMGTSELWTADNSLYRFTDSTSMDPGQGQIICEPKELRRRMIHIRHTAPTATATPDDREDTRNLNAEQQQQQTINYATMRPKPIDTTNPNAYSKQLYHALMVSSLCNNSSISRDEETGLLKSIGDPTEVALTVAAQKAGLARAYWTELGCKKVFERAFDSERKLMSSVFTPPTANNSDELIMTCKGAPEELLKKCSHFLQSDNASPMTDDFASHVYDENVRMASQGLRVLGLAYKLIPQDSVTAEEPSTIEQDQDAPSSSSVAARNPHLAEDQLVFVGLVGLIDPPKKGVKEAVATCQQAGIHVMMITGDHVETATAIARQLGIFQGDKPGMSRAILGRELDLLSDDAIIELDPFPSVFARVSPDNKLSIVRALQQRGELVAMTGDGVNDAPAIKRADVGVAMGQAGTEITKQAADIVLVDDNFTSIVKAVEEGRHVFDNILKFIIYLLSCNGAEIFLMLICTIANIEVPLSVMMILWANIIADIPPAMALGVEPNEKDLMKRHPRNPKMGVITKLTWLIIFLNSMLIASLSIAAYTISLYVLKFDLQVARSMTFTTLTTLQLTHSFNARSVHQSIFKTGITSNRWMIGAFIVSFALMVLGIYAPGISTWLELTSNFKNW</sequence>
<keyword evidence="6 10" id="KW-1133">Transmembrane helix</keyword>
<dbReference type="SUPFAM" id="SSF81665">
    <property type="entry name" value="Calcium ATPase, transmembrane domain M"/>
    <property type="match status" value="1"/>
</dbReference>
<dbReference type="NCBIfam" id="TIGR01494">
    <property type="entry name" value="ATPase_P-type"/>
    <property type="match status" value="2"/>
</dbReference>
<dbReference type="GO" id="GO:1902600">
    <property type="term" value="P:proton transmembrane transport"/>
    <property type="evidence" value="ECO:0007669"/>
    <property type="project" value="TreeGrafter"/>
</dbReference>